<feature type="transmembrane region" description="Helical" evidence="6">
    <location>
        <begin position="12"/>
        <end position="30"/>
    </location>
</feature>
<keyword evidence="2 6" id="KW-0812">Transmembrane</keyword>
<feature type="transmembrane region" description="Helical" evidence="6">
    <location>
        <begin position="86"/>
        <end position="109"/>
    </location>
</feature>
<feature type="transmembrane region" description="Helical" evidence="6">
    <location>
        <begin position="42"/>
        <end position="66"/>
    </location>
</feature>
<evidence type="ECO:0000313" key="9">
    <source>
        <dbReference type="Proteomes" id="UP000265663"/>
    </source>
</evidence>
<dbReference type="GO" id="GO:0016020">
    <property type="term" value="C:membrane"/>
    <property type="evidence" value="ECO:0007669"/>
    <property type="project" value="UniProtKB-SubCell"/>
</dbReference>
<evidence type="ECO:0000256" key="1">
    <source>
        <dbReference type="ARBA" id="ARBA00004141"/>
    </source>
</evidence>
<evidence type="ECO:0000259" key="7">
    <source>
        <dbReference type="Pfam" id="PF20684"/>
    </source>
</evidence>
<comment type="subcellular location">
    <subcellularLocation>
        <location evidence="1">Membrane</location>
        <topology evidence="1">Multi-pass membrane protein</topology>
    </subcellularLocation>
</comment>
<evidence type="ECO:0000256" key="6">
    <source>
        <dbReference type="SAM" id="Phobius"/>
    </source>
</evidence>
<dbReference type="AlphaFoldDB" id="A0A3M7M2C0"/>
<keyword evidence="4 6" id="KW-0472">Membrane</keyword>
<evidence type="ECO:0000256" key="5">
    <source>
        <dbReference type="ARBA" id="ARBA00038359"/>
    </source>
</evidence>
<dbReference type="EMBL" id="KE747816">
    <property type="protein sequence ID" value="RMZ68598.1"/>
    <property type="molecule type" value="Genomic_DNA"/>
</dbReference>
<keyword evidence="3 6" id="KW-1133">Transmembrane helix</keyword>
<protein>
    <submittedName>
        <fullName evidence="8">Integral membrane</fullName>
    </submittedName>
</protein>
<evidence type="ECO:0000313" key="8">
    <source>
        <dbReference type="EMBL" id="RMZ68598.1"/>
    </source>
</evidence>
<dbReference type="InterPro" id="IPR052337">
    <property type="entry name" value="SAT4-like"/>
</dbReference>
<name>A0A3M7M2C0_9PLEO</name>
<organism evidence="8 9">
    <name type="scientific">Pyrenophora seminiperda CCB06</name>
    <dbReference type="NCBI Taxonomy" id="1302712"/>
    <lineage>
        <taxon>Eukaryota</taxon>
        <taxon>Fungi</taxon>
        <taxon>Dikarya</taxon>
        <taxon>Ascomycota</taxon>
        <taxon>Pezizomycotina</taxon>
        <taxon>Dothideomycetes</taxon>
        <taxon>Pleosporomycetidae</taxon>
        <taxon>Pleosporales</taxon>
        <taxon>Pleosporineae</taxon>
        <taxon>Pleosporaceae</taxon>
        <taxon>Pyrenophora</taxon>
    </lineage>
</organism>
<sequence>MSVESEWVAPSFLVIMLFLTLAVYAARIYARYSVAKKGGLDDILISVAIAPVIGLTVSTILAIRIYGFQYEQSQRTEVAAAQKRKITMAIEIIYMVTTTIIKVSILILYHRMAGRLTNAFYYCVWGNLIFCGVYFASFLMGVVLICKPLSHFFDVLSKQHNMHCGNEASLLIACASVSALQDMVICALPIFLVRGLHISRRQKISLCVVFGMAFMTSVCGLLRTYYAAESYFNTEHMPRAGYNGWIWTTVETHLGVICASAPALKILFDKWFPPTRRASGMNQWRQPQLLLPVTLEDTVGQQEQETPLESIHVRHKMDVWNGPREGENPNIFTGTNVITALPPMYSAPLAS</sequence>
<dbReference type="Proteomes" id="UP000265663">
    <property type="component" value="Unassembled WGS sequence"/>
</dbReference>
<keyword evidence="9" id="KW-1185">Reference proteome</keyword>
<accession>A0A3M7M2C0</accession>
<dbReference type="PANTHER" id="PTHR33048">
    <property type="entry name" value="PTH11-LIKE INTEGRAL MEMBRANE PROTEIN (AFU_ORTHOLOGUE AFUA_5G11245)"/>
    <property type="match status" value="1"/>
</dbReference>
<reference evidence="8 9" key="1">
    <citation type="journal article" date="2014" name="PLoS ONE">
        <title>De novo Genome Assembly of the Fungal Plant Pathogen Pyrenophora semeniperda.</title>
        <authorList>
            <person name="Soliai M.M."/>
            <person name="Meyer S.E."/>
            <person name="Udall J.A."/>
            <person name="Elzinga D.E."/>
            <person name="Hermansen R.A."/>
            <person name="Bodily P.M."/>
            <person name="Hart A.A."/>
            <person name="Coleman C.E."/>
        </authorList>
    </citation>
    <scope>NUCLEOTIDE SEQUENCE [LARGE SCALE GENOMIC DNA]</scope>
    <source>
        <strain evidence="8 9">CCB06</strain>
        <tissue evidence="8">Mycelium</tissue>
    </source>
</reference>
<comment type="similarity">
    <text evidence="5">Belongs to the SAT4 family.</text>
</comment>
<dbReference type="Pfam" id="PF20684">
    <property type="entry name" value="Fung_rhodopsin"/>
    <property type="match status" value="1"/>
</dbReference>
<feature type="transmembrane region" description="Helical" evidence="6">
    <location>
        <begin position="204"/>
        <end position="225"/>
    </location>
</feature>
<dbReference type="InterPro" id="IPR049326">
    <property type="entry name" value="Rhodopsin_dom_fungi"/>
</dbReference>
<evidence type="ECO:0000256" key="4">
    <source>
        <dbReference type="ARBA" id="ARBA00023136"/>
    </source>
</evidence>
<proteinExistence type="inferred from homology"/>
<dbReference type="OrthoDB" id="5329176at2759"/>
<dbReference type="PANTHER" id="PTHR33048:SF129">
    <property type="entry name" value="INTEGRAL MEMBRANE PROTEIN-RELATED"/>
    <property type="match status" value="1"/>
</dbReference>
<feature type="transmembrane region" description="Helical" evidence="6">
    <location>
        <begin position="121"/>
        <end position="150"/>
    </location>
</feature>
<gene>
    <name evidence="8" type="ORF">GMOD_00008322</name>
</gene>
<feature type="domain" description="Rhodopsin" evidence="7">
    <location>
        <begin position="26"/>
        <end position="269"/>
    </location>
</feature>
<feature type="transmembrane region" description="Helical" evidence="6">
    <location>
        <begin position="245"/>
        <end position="268"/>
    </location>
</feature>
<evidence type="ECO:0000256" key="2">
    <source>
        <dbReference type="ARBA" id="ARBA00022692"/>
    </source>
</evidence>
<evidence type="ECO:0000256" key="3">
    <source>
        <dbReference type="ARBA" id="ARBA00022989"/>
    </source>
</evidence>